<dbReference type="Ensembl" id="ENSSSCT00035023087.1">
    <property type="protein sequence ID" value="ENSSSCP00035008567.1"/>
    <property type="gene ID" value="ENSSSCG00035017925.1"/>
</dbReference>
<evidence type="ECO:0000313" key="2">
    <source>
        <dbReference type="Proteomes" id="UP000694725"/>
    </source>
</evidence>
<proteinExistence type="predicted"/>
<sequence length="153" mass="18033">MKRQPTEWEKTFVNKVTNKGLISCSSIYIYIYIKKIQSKKAQNLNRYFSEDIQMAKKHMQRCSTSLIIRGLQIKTTVRYHLVPVRMAIIKELTNNKCWRGGGEKGTLLHCWLECKLVQPPWRTVYRFLKKLKTELPYNPAIPLLGIYPMKTII</sequence>
<accession>A0A8D1YNC9</accession>
<dbReference type="Proteomes" id="UP000694725">
    <property type="component" value="Unplaced"/>
</dbReference>
<dbReference type="AlphaFoldDB" id="A0A8D1YNC9"/>
<protein>
    <submittedName>
        <fullName evidence="1">Uncharacterized protein</fullName>
    </submittedName>
</protein>
<evidence type="ECO:0000313" key="1">
    <source>
        <dbReference type="Ensembl" id="ENSSSCP00065022909.1"/>
    </source>
</evidence>
<dbReference type="Proteomes" id="UP000694720">
    <property type="component" value="Unplaced"/>
</dbReference>
<dbReference type="Ensembl" id="ENSSSCT00055036918.1">
    <property type="protein sequence ID" value="ENSSSCP00055029351.1"/>
    <property type="gene ID" value="ENSSSCG00055018870.1"/>
</dbReference>
<organism evidence="1 2">
    <name type="scientific">Sus scrofa</name>
    <name type="common">Pig</name>
    <dbReference type="NCBI Taxonomy" id="9823"/>
    <lineage>
        <taxon>Eukaryota</taxon>
        <taxon>Metazoa</taxon>
        <taxon>Chordata</taxon>
        <taxon>Craniata</taxon>
        <taxon>Vertebrata</taxon>
        <taxon>Euteleostomi</taxon>
        <taxon>Mammalia</taxon>
        <taxon>Eutheria</taxon>
        <taxon>Laurasiatheria</taxon>
        <taxon>Artiodactyla</taxon>
        <taxon>Suina</taxon>
        <taxon>Suidae</taxon>
        <taxon>Sus</taxon>
    </lineage>
</organism>
<reference evidence="1" key="1">
    <citation type="submission" date="2025-05" db="UniProtKB">
        <authorList>
            <consortium name="Ensembl"/>
        </authorList>
    </citation>
    <scope>IDENTIFICATION</scope>
</reference>
<dbReference type="Proteomes" id="UP000694724">
    <property type="component" value="Unplaced"/>
</dbReference>
<dbReference type="Ensembl" id="ENSSSCT00065052688.1">
    <property type="protein sequence ID" value="ENSSSCP00065022909.1"/>
    <property type="gene ID" value="ENSSSCG00065038537.1"/>
</dbReference>
<name>A0A8D1YNC9_PIG</name>